<keyword evidence="3" id="KW-0433">Leucine-rich repeat</keyword>
<dbReference type="Pfam" id="PF13855">
    <property type="entry name" value="LRR_8"/>
    <property type="match status" value="3"/>
</dbReference>
<protein>
    <submittedName>
        <fullName evidence="11">Chondroadherin like</fullName>
    </submittedName>
</protein>
<feature type="chain" id="PRO_5025536077" evidence="9">
    <location>
        <begin position="33"/>
        <end position="599"/>
    </location>
</feature>
<evidence type="ECO:0000256" key="2">
    <source>
        <dbReference type="ARBA" id="ARBA00022475"/>
    </source>
</evidence>
<accession>A0A670XR17</accession>
<dbReference type="InterPro" id="IPR050328">
    <property type="entry name" value="Dev_Immune_Receptor"/>
</dbReference>
<dbReference type="GO" id="GO:0032331">
    <property type="term" value="P:negative regulation of chondrocyte differentiation"/>
    <property type="evidence" value="ECO:0007669"/>
    <property type="project" value="Ensembl"/>
</dbReference>
<dbReference type="InterPro" id="IPR000372">
    <property type="entry name" value="LRRNT"/>
</dbReference>
<dbReference type="GO" id="GO:1904027">
    <property type="term" value="P:negative regulation of collagen fibril organization"/>
    <property type="evidence" value="ECO:0007669"/>
    <property type="project" value="Ensembl"/>
</dbReference>
<dbReference type="GO" id="GO:0005518">
    <property type="term" value="F:collagen binding"/>
    <property type="evidence" value="ECO:0007669"/>
    <property type="project" value="Ensembl"/>
</dbReference>
<dbReference type="GeneTree" id="ENSGT00940000154464"/>
<name>A0A670XR17_PSETE</name>
<evidence type="ECO:0000256" key="3">
    <source>
        <dbReference type="ARBA" id="ARBA00022614"/>
    </source>
</evidence>
<dbReference type="GO" id="GO:0005615">
    <property type="term" value="C:extracellular space"/>
    <property type="evidence" value="ECO:0007669"/>
    <property type="project" value="TreeGrafter"/>
</dbReference>
<evidence type="ECO:0000256" key="4">
    <source>
        <dbReference type="ARBA" id="ARBA00022692"/>
    </source>
</evidence>
<dbReference type="PANTHER" id="PTHR24373:SF277">
    <property type="entry name" value="CHONDROADHERIN"/>
    <property type="match status" value="1"/>
</dbReference>
<sequence>MNSFLFPGLLLSRMWTSAKFLLIALITESLIADHCPQICTCDSIKHQVIYLDRNLTKLPVNIPQEPFCPFHLNLHLTHLNLRRCKIKNIEEGTFKGLGQLVYLNLASNNIAFIDQKSLDARRFWTTWIPSFIESGQKLIGLPARYGFPGTSDVQFFPTEALSRLSGINRLDLGHNPITYIDEEEISDRAFVRSPLLHTLDLHDNQILVLQPLVEMVCHKRINLTGNSMLCTCYMRPLKEWADKAKIHIDIVCSGPPAFQTLEEELLPTIISRKPEEGAVKCPKECICLLDYQHGKCDNKNLLHIPKGFPSDTQLLDLQHNELRSILNGSFLGLKNLTSLHLQNCKIKVLQPGAFRDLRTLIYLYLPNNDISSIGAGIFRDTTQLAYLFLYYNKFTQMPRDDFRYLLNLFAFHLQHNSISQLSDSALAGMKQLRCLYLTGNHIIYLSPKALKQAKMLEKLHLDKNSLQEISTEALTGLSILNELKLSKNPIKYIGNGAFLSIVRSLQHLYLDNMSQLMALPQLPRVSSFPVFSRWLDNLNLRVGATCGSPPNVYSQKVKLVTIFQSFPGWNIQKVKQASLTVSEIRDGTPGANEKGKSVN</sequence>
<dbReference type="InterPro" id="IPR001611">
    <property type="entry name" value="Leu-rich_rpt"/>
</dbReference>
<evidence type="ECO:0000256" key="9">
    <source>
        <dbReference type="SAM" id="SignalP"/>
    </source>
</evidence>
<dbReference type="FunFam" id="3.80.10.10:FF:001438">
    <property type="entry name" value="Uncharacterized protein"/>
    <property type="match status" value="1"/>
</dbReference>
<evidence type="ECO:0000256" key="5">
    <source>
        <dbReference type="ARBA" id="ARBA00022729"/>
    </source>
</evidence>
<evidence type="ECO:0000259" key="10">
    <source>
        <dbReference type="SMART" id="SM00013"/>
    </source>
</evidence>
<dbReference type="Proteomes" id="UP000472273">
    <property type="component" value="Unplaced"/>
</dbReference>
<dbReference type="GO" id="GO:0098633">
    <property type="term" value="F:collagen fibril binding"/>
    <property type="evidence" value="ECO:0007669"/>
    <property type="project" value="Ensembl"/>
</dbReference>
<dbReference type="PROSITE" id="PS51450">
    <property type="entry name" value="LRR"/>
    <property type="match status" value="1"/>
</dbReference>
<keyword evidence="6" id="KW-0677">Repeat</keyword>
<dbReference type="InterPro" id="IPR032675">
    <property type="entry name" value="LRR_dom_sf"/>
</dbReference>
<dbReference type="InterPro" id="IPR003591">
    <property type="entry name" value="Leu-rich_rpt_typical-subtyp"/>
</dbReference>
<dbReference type="SMART" id="SM00013">
    <property type="entry name" value="LRRNT"/>
    <property type="match status" value="2"/>
</dbReference>
<evidence type="ECO:0000256" key="6">
    <source>
        <dbReference type="ARBA" id="ARBA00022737"/>
    </source>
</evidence>
<feature type="domain" description="LRRNT" evidence="10">
    <location>
        <begin position="280"/>
        <end position="314"/>
    </location>
</feature>
<keyword evidence="8" id="KW-0472">Membrane</keyword>
<keyword evidence="7" id="KW-1133">Transmembrane helix</keyword>
<gene>
    <name evidence="11" type="primary">CHADL</name>
</gene>
<dbReference type="GO" id="GO:0005886">
    <property type="term" value="C:plasma membrane"/>
    <property type="evidence" value="ECO:0007669"/>
    <property type="project" value="UniProtKB-SubCell"/>
</dbReference>
<evidence type="ECO:0000256" key="1">
    <source>
        <dbReference type="ARBA" id="ARBA00004236"/>
    </source>
</evidence>
<evidence type="ECO:0000313" key="11">
    <source>
        <dbReference type="Ensembl" id="ENSPTXP00000002124.1"/>
    </source>
</evidence>
<organism evidence="11 12">
    <name type="scientific">Pseudonaja textilis</name>
    <name type="common">Eastern brown snake</name>
    <dbReference type="NCBI Taxonomy" id="8673"/>
    <lineage>
        <taxon>Eukaryota</taxon>
        <taxon>Metazoa</taxon>
        <taxon>Chordata</taxon>
        <taxon>Craniata</taxon>
        <taxon>Vertebrata</taxon>
        <taxon>Euteleostomi</taxon>
        <taxon>Lepidosauria</taxon>
        <taxon>Squamata</taxon>
        <taxon>Bifurcata</taxon>
        <taxon>Unidentata</taxon>
        <taxon>Episquamata</taxon>
        <taxon>Toxicofera</taxon>
        <taxon>Serpentes</taxon>
        <taxon>Colubroidea</taxon>
        <taxon>Elapidae</taxon>
        <taxon>Hydrophiinae</taxon>
        <taxon>Pseudonaja</taxon>
    </lineage>
</organism>
<reference evidence="11" key="1">
    <citation type="submission" date="2025-08" db="UniProtKB">
        <authorList>
            <consortium name="Ensembl"/>
        </authorList>
    </citation>
    <scope>IDENTIFICATION</scope>
</reference>
<dbReference type="SMART" id="SM00369">
    <property type="entry name" value="LRR_TYP"/>
    <property type="match status" value="11"/>
</dbReference>
<keyword evidence="12" id="KW-1185">Reference proteome</keyword>
<reference evidence="11" key="2">
    <citation type="submission" date="2025-09" db="UniProtKB">
        <authorList>
            <consortium name="Ensembl"/>
        </authorList>
    </citation>
    <scope>IDENTIFICATION</scope>
</reference>
<dbReference type="AlphaFoldDB" id="A0A670XR17"/>
<evidence type="ECO:0000256" key="8">
    <source>
        <dbReference type="ARBA" id="ARBA00023136"/>
    </source>
</evidence>
<feature type="signal peptide" evidence="9">
    <location>
        <begin position="1"/>
        <end position="32"/>
    </location>
</feature>
<dbReference type="PANTHER" id="PTHR24373">
    <property type="entry name" value="SLIT RELATED LEUCINE-RICH REPEAT NEURONAL PROTEIN"/>
    <property type="match status" value="1"/>
</dbReference>
<keyword evidence="2" id="KW-1003">Cell membrane</keyword>
<evidence type="ECO:0000313" key="12">
    <source>
        <dbReference type="Proteomes" id="UP000472273"/>
    </source>
</evidence>
<evidence type="ECO:0000256" key="7">
    <source>
        <dbReference type="ARBA" id="ARBA00022989"/>
    </source>
</evidence>
<proteinExistence type="predicted"/>
<dbReference type="SUPFAM" id="SSF52058">
    <property type="entry name" value="L domain-like"/>
    <property type="match status" value="2"/>
</dbReference>
<dbReference type="GO" id="GO:0031012">
    <property type="term" value="C:extracellular matrix"/>
    <property type="evidence" value="ECO:0007669"/>
    <property type="project" value="Ensembl"/>
</dbReference>
<dbReference type="Ensembl" id="ENSPTXT00000002189.1">
    <property type="protein sequence ID" value="ENSPTXP00000002124.1"/>
    <property type="gene ID" value="ENSPTXG00000001681.1"/>
</dbReference>
<keyword evidence="4" id="KW-0812">Transmembrane</keyword>
<keyword evidence="5 9" id="KW-0732">Signal</keyword>
<comment type="subcellular location">
    <subcellularLocation>
        <location evidence="1">Cell membrane</location>
    </subcellularLocation>
</comment>
<feature type="domain" description="LRRNT" evidence="10">
    <location>
        <begin position="34"/>
        <end position="68"/>
    </location>
</feature>
<dbReference type="OMA" id="EAQHATC"/>
<dbReference type="Gene3D" id="3.80.10.10">
    <property type="entry name" value="Ribonuclease Inhibitor"/>
    <property type="match status" value="3"/>
</dbReference>